<name>A0A133XKN3_9RHOO</name>
<dbReference type="Pfam" id="PF13997">
    <property type="entry name" value="YqjK"/>
    <property type="match status" value="1"/>
</dbReference>
<proteinExistence type="predicted"/>
<dbReference type="RefSeq" id="WP_083518273.1">
    <property type="nucleotide sequence ID" value="NZ_LODL01000013.1"/>
</dbReference>
<dbReference type="InterPro" id="IPR025612">
    <property type="entry name" value="YqjK"/>
</dbReference>
<dbReference type="STRING" id="281362.AT959_07510"/>
<dbReference type="EMBL" id="LODL01000013">
    <property type="protein sequence ID" value="KXB31499.1"/>
    <property type="molecule type" value="Genomic_DNA"/>
</dbReference>
<protein>
    <submittedName>
        <fullName evidence="1">Uncharacterized protein</fullName>
    </submittedName>
</protein>
<gene>
    <name evidence="1" type="ORF">AT959_07510</name>
</gene>
<keyword evidence="2" id="KW-1185">Reference proteome</keyword>
<sequence length="97" mass="11043">MNQKLLLLATRHGALKARIDEQRRTLRQQVVPLEAALARGDAVMQGVDWLKHHPAAIGLAVAAVVVARPRRAWRWAKRGFFVWRGWQAIRNSLTGMR</sequence>
<dbReference type="Proteomes" id="UP000070186">
    <property type="component" value="Unassembled WGS sequence"/>
</dbReference>
<dbReference type="AlphaFoldDB" id="A0A133XKN3"/>
<evidence type="ECO:0000313" key="2">
    <source>
        <dbReference type="Proteomes" id="UP000070186"/>
    </source>
</evidence>
<organism evidence="1 2">
    <name type="scientific">Dechloromonas denitrificans</name>
    <dbReference type="NCBI Taxonomy" id="281362"/>
    <lineage>
        <taxon>Bacteria</taxon>
        <taxon>Pseudomonadati</taxon>
        <taxon>Pseudomonadota</taxon>
        <taxon>Betaproteobacteria</taxon>
        <taxon>Rhodocyclales</taxon>
        <taxon>Azonexaceae</taxon>
        <taxon>Dechloromonas</taxon>
    </lineage>
</organism>
<comment type="caution">
    <text evidence="1">The sequence shown here is derived from an EMBL/GenBank/DDBJ whole genome shotgun (WGS) entry which is preliminary data.</text>
</comment>
<evidence type="ECO:0000313" key="1">
    <source>
        <dbReference type="EMBL" id="KXB31499.1"/>
    </source>
</evidence>
<reference evidence="1 2" key="1">
    <citation type="submission" date="2015-12" db="EMBL/GenBank/DDBJ databases">
        <title>Nitrous oxide reduction kinetics distinguish bacteria harboring typical versus atypical NosZ.</title>
        <authorList>
            <person name="Yoon S."/>
            <person name="Nissen S."/>
            <person name="Park D."/>
            <person name="Sanford R.A."/>
            <person name="Loeffler F.E."/>
        </authorList>
    </citation>
    <scope>NUCLEOTIDE SEQUENCE [LARGE SCALE GENOMIC DNA]</scope>
    <source>
        <strain evidence="1 2">ATCC BAA-841</strain>
    </source>
</reference>
<accession>A0A133XKN3</accession>